<evidence type="ECO:0000313" key="1">
    <source>
        <dbReference type="EMBL" id="KAH7925101.1"/>
    </source>
</evidence>
<organism evidence="1 2">
    <name type="scientific">Leucogyrophana mollusca</name>
    <dbReference type="NCBI Taxonomy" id="85980"/>
    <lineage>
        <taxon>Eukaryota</taxon>
        <taxon>Fungi</taxon>
        <taxon>Dikarya</taxon>
        <taxon>Basidiomycota</taxon>
        <taxon>Agaricomycotina</taxon>
        <taxon>Agaricomycetes</taxon>
        <taxon>Agaricomycetidae</taxon>
        <taxon>Boletales</taxon>
        <taxon>Boletales incertae sedis</taxon>
        <taxon>Leucogyrophana</taxon>
    </lineage>
</organism>
<feature type="non-terminal residue" evidence="1">
    <location>
        <position position="1"/>
    </location>
</feature>
<comment type="caution">
    <text evidence="1">The sequence shown here is derived from an EMBL/GenBank/DDBJ whole genome shotgun (WGS) entry which is preliminary data.</text>
</comment>
<protein>
    <submittedName>
        <fullName evidence="1">Uncharacterized protein</fullName>
    </submittedName>
</protein>
<reference evidence="1" key="1">
    <citation type="journal article" date="2021" name="New Phytol.">
        <title>Evolutionary innovations through gain and loss of genes in the ectomycorrhizal Boletales.</title>
        <authorList>
            <person name="Wu G."/>
            <person name="Miyauchi S."/>
            <person name="Morin E."/>
            <person name="Kuo A."/>
            <person name="Drula E."/>
            <person name="Varga T."/>
            <person name="Kohler A."/>
            <person name="Feng B."/>
            <person name="Cao Y."/>
            <person name="Lipzen A."/>
            <person name="Daum C."/>
            <person name="Hundley H."/>
            <person name="Pangilinan J."/>
            <person name="Johnson J."/>
            <person name="Barry K."/>
            <person name="LaButti K."/>
            <person name="Ng V."/>
            <person name="Ahrendt S."/>
            <person name="Min B."/>
            <person name="Choi I.G."/>
            <person name="Park H."/>
            <person name="Plett J.M."/>
            <person name="Magnuson J."/>
            <person name="Spatafora J.W."/>
            <person name="Nagy L.G."/>
            <person name="Henrissat B."/>
            <person name="Grigoriev I.V."/>
            <person name="Yang Z.L."/>
            <person name="Xu J."/>
            <person name="Martin F.M."/>
        </authorList>
    </citation>
    <scope>NUCLEOTIDE SEQUENCE</scope>
    <source>
        <strain evidence="1">KUC20120723A-06</strain>
    </source>
</reference>
<dbReference type="Proteomes" id="UP000790709">
    <property type="component" value="Unassembled WGS sequence"/>
</dbReference>
<proteinExistence type="predicted"/>
<sequence>DRADKAVPDAPQTKSGSSPDPKVGPGPGPAPTPQRTREDNGRVYTKAAKYVDNYEAKKPK</sequence>
<keyword evidence="2" id="KW-1185">Reference proteome</keyword>
<name>A0ACB8BGV8_9AGAM</name>
<accession>A0ACB8BGV8</accession>
<evidence type="ECO:0000313" key="2">
    <source>
        <dbReference type="Proteomes" id="UP000790709"/>
    </source>
</evidence>
<dbReference type="EMBL" id="MU266409">
    <property type="protein sequence ID" value="KAH7925101.1"/>
    <property type="molecule type" value="Genomic_DNA"/>
</dbReference>
<gene>
    <name evidence="1" type="ORF">BV22DRAFT_1011905</name>
</gene>